<dbReference type="AlphaFoldDB" id="A0A8J5XS83"/>
<dbReference type="Gene3D" id="3.40.50.1820">
    <property type="entry name" value="alpha/beta hydrolase"/>
    <property type="match status" value="1"/>
</dbReference>
<comment type="caution">
    <text evidence="4">The sequence shown here is derived from an EMBL/GenBank/DDBJ whole genome shotgun (WGS) entry which is preliminary data.</text>
</comment>
<dbReference type="InterPro" id="IPR029058">
    <property type="entry name" value="AB_hydrolase_fold"/>
</dbReference>
<accession>A0A8J5XS83</accession>
<dbReference type="GO" id="GO:0008374">
    <property type="term" value="F:O-acyltransferase activity"/>
    <property type="evidence" value="ECO:0007669"/>
    <property type="project" value="InterPro"/>
</dbReference>
<dbReference type="Proteomes" id="UP000751190">
    <property type="component" value="Unassembled WGS sequence"/>
</dbReference>
<evidence type="ECO:0000256" key="3">
    <source>
        <dbReference type="SAM" id="SignalP"/>
    </source>
</evidence>
<gene>
    <name evidence="4" type="ORF">KFE25_000778</name>
</gene>
<keyword evidence="2" id="KW-0472">Membrane</keyword>
<dbReference type="Pfam" id="PF02450">
    <property type="entry name" value="LCAT"/>
    <property type="match status" value="2"/>
</dbReference>
<dbReference type="GO" id="GO:0006629">
    <property type="term" value="P:lipid metabolic process"/>
    <property type="evidence" value="ECO:0007669"/>
    <property type="project" value="InterPro"/>
</dbReference>
<organism evidence="4 5">
    <name type="scientific">Diacronema lutheri</name>
    <name type="common">Unicellular marine alga</name>
    <name type="synonym">Monochrysis lutheri</name>
    <dbReference type="NCBI Taxonomy" id="2081491"/>
    <lineage>
        <taxon>Eukaryota</taxon>
        <taxon>Haptista</taxon>
        <taxon>Haptophyta</taxon>
        <taxon>Pavlovophyceae</taxon>
        <taxon>Pavlovales</taxon>
        <taxon>Pavlovaceae</taxon>
        <taxon>Diacronema</taxon>
    </lineage>
</organism>
<feature type="transmembrane region" description="Helical" evidence="2">
    <location>
        <begin position="478"/>
        <end position="505"/>
    </location>
</feature>
<dbReference type="EMBL" id="JAGTXO010000006">
    <property type="protein sequence ID" value="KAG8467462.1"/>
    <property type="molecule type" value="Genomic_DNA"/>
</dbReference>
<dbReference type="OrthoDB" id="190846at2759"/>
<evidence type="ECO:0000313" key="4">
    <source>
        <dbReference type="EMBL" id="KAG8467462.1"/>
    </source>
</evidence>
<feature type="chain" id="PRO_5035197840" evidence="3">
    <location>
        <begin position="16"/>
        <end position="530"/>
    </location>
</feature>
<sequence>MRVLVLALIAGAARAGITVEDPTGEIVERHDMGDPKLPPVILIPGIGGSRIQAQIPGRRADWECLVQQFFQKTWFDLWFDVTEIIPGSVGCFQANFQLKWDVWRHEYLDTGVQTRLVDYGDIGGVRCIVPAMESTCTLTEVYSKLAYHLEGMGYVAGSNLHGAPYDWRTGPQYWTKPGGAYAQLQRLIESSVQLNSGRRAVLVAASEGAPYALWFLNNFVTPEWKAQYIEAFAPVAGSFGGSLQSLRMVLSGYLWGINSKSLPWIDGSILAEVSRTFGGVTWSFPQTIPGHLDDWTVVQTPHRSWTVAELGKLLHDVDLHTTADIFNYTRRYQTYSAPGVRTYCFYGAGVPTPLTLKYSAEDVYDPAALGYDEVDGDGAVALDSLNVCDLWAERDPDLYTVVRLTNATHVGTVQRADKYIRAIAAGNITRMLRQLGGALDGGGSGVSAAIRIEDAPYRSPGERPPPPHATEGDGLTPYVHLATAAALVVGVALLSAPLGVGVLALRRARGRRPAGAPLRADGSAPSVQLL</sequence>
<proteinExistence type="predicted"/>
<feature type="region of interest" description="Disordered" evidence="1">
    <location>
        <begin position="455"/>
        <end position="474"/>
    </location>
</feature>
<keyword evidence="2" id="KW-0812">Transmembrane</keyword>
<name>A0A8J5XS83_DIALT</name>
<protein>
    <submittedName>
        <fullName evidence="4">Uncharacterized protein</fullName>
    </submittedName>
</protein>
<dbReference type="InterPro" id="IPR003386">
    <property type="entry name" value="LACT/PDAT_acylTrfase"/>
</dbReference>
<dbReference type="SUPFAM" id="SSF53474">
    <property type="entry name" value="alpha/beta-Hydrolases"/>
    <property type="match status" value="1"/>
</dbReference>
<dbReference type="OMA" id="MYSLEAP"/>
<dbReference type="PANTHER" id="PTHR11440">
    <property type="entry name" value="LECITHIN-CHOLESTEROL ACYLTRANSFERASE-RELATED"/>
    <property type="match status" value="1"/>
</dbReference>
<evidence type="ECO:0000256" key="1">
    <source>
        <dbReference type="SAM" id="MobiDB-lite"/>
    </source>
</evidence>
<keyword evidence="2" id="KW-1133">Transmembrane helix</keyword>
<feature type="signal peptide" evidence="3">
    <location>
        <begin position="1"/>
        <end position="15"/>
    </location>
</feature>
<keyword evidence="5" id="KW-1185">Reference proteome</keyword>
<evidence type="ECO:0000313" key="5">
    <source>
        <dbReference type="Proteomes" id="UP000751190"/>
    </source>
</evidence>
<reference evidence="4" key="1">
    <citation type="submission" date="2021-05" db="EMBL/GenBank/DDBJ databases">
        <title>The genome of the haptophyte Pavlova lutheri (Diacronema luteri, Pavlovales) - a model for lipid biosynthesis in eukaryotic algae.</title>
        <authorList>
            <person name="Hulatt C.J."/>
            <person name="Posewitz M.C."/>
        </authorList>
    </citation>
    <scope>NUCLEOTIDE SEQUENCE</scope>
    <source>
        <strain evidence="4">NIVA-4/92</strain>
    </source>
</reference>
<keyword evidence="3" id="KW-0732">Signal</keyword>
<evidence type="ECO:0000256" key="2">
    <source>
        <dbReference type="SAM" id="Phobius"/>
    </source>
</evidence>